<sequence>MEGVCAGVPMITWPMFTEQFYNERFIVNVLGTGVRVGVEGCANNSAKSEDLVKWDQVKRAIEDLMYVGSELGRMRWKRAEEVAKMASKAVEKGSSYLNVTMLIHDVLEQVQSFRNTYATFCLE</sequence>
<dbReference type="InterPro" id="IPR002213">
    <property type="entry name" value="UDP_glucos_trans"/>
</dbReference>
<dbReference type="SUPFAM" id="SSF53756">
    <property type="entry name" value="UDP-Glycosyltransferase/glycogen phosphorylase"/>
    <property type="match status" value="1"/>
</dbReference>
<dbReference type="PANTHER" id="PTHR48047:SF182">
    <property type="entry name" value="GLYCOSYLTRANSFERASE"/>
    <property type="match status" value="1"/>
</dbReference>
<evidence type="ECO:0000313" key="3">
    <source>
        <dbReference type="EMBL" id="KAL0433163.1"/>
    </source>
</evidence>
<organism evidence="3">
    <name type="scientific">Sesamum latifolium</name>
    <dbReference type="NCBI Taxonomy" id="2727402"/>
    <lineage>
        <taxon>Eukaryota</taxon>
        <taxon>Viridiplantae</taxon>
        <taxon>Streptophyta</taxon>
        <taxon>Embryophyta</taxon>
        <taxon>Tracheophyta</taxon>
        <taxon>Spermatophyta</taxon>
        <taxon>Magnoliopsida</taxon>
        <taxon>eudicotyledons</taxon>
        <taxon>Gunneridae</taxon>
        <taxon>Pentapetalae</taxon>
        <taxon>asterids</taxon>
        <taxon>lamiids</taxon>
        <taxon>Lamiales</taxon>
        <taxon>Pedaliaceae</taxon>
        <taxon>Sesamum</taxon>
    </lineage>
</organism>
<name>A0AAW2VUR1_9LAMI</name>
<gene>
    <name evidence="3" type="ORF">Slati_2650600</name>
</gene>
<accession>A0AAW2VUR1</accession>
<evidence type="ECO:0000256" key="2">
    <source>
        <dbReference type="ARBA" id="ARBA00022679"/>
    </source>
</evidence>
<comment type="caution">
    <text evidence="3">The sequence shown here is derived from an EMBL/GenBank/DDBJ whole genome shotgun (WGS) entry which is preliminary data.</text>
</comment>
<protein>
    <submittedName>
        <fullName evidence="3">UDP-glycosyltransferase 73C4</fullName>
    </submittedName>
</protein>
<dbReference type="Pfam" id="PF00201">
    <property type="entry name" value="UDPGT"/>
    <property type="match status" value="1"/>
</dbReference>
<reference evidence="3" key="2">
    <citation type="journal article" date="2024" name="Plant">
        <title>Genomic evolution and insights into agronomic trait innovations of Sesamum species.</title>
        <authorList>
            <person name="Miao H."/>
            <person name="Wang L."/>
            <person name="Qu L."/>
            <person name="Liu H."/>
            <person name="Sun Y."/>
            <person name="Le M."/>
            <person name="Wang Q."/>
            <person name="Wei S."/>
            <person name="Zheng Y."/>
            <person name="Lin W."/>
            <person name="Duan Y."/>
            <person name="Cao H."/>
            <person name="Xiong S."/>
            <person name="Wang X."/>
            <person name="Wei L."/>
            <person name="Li C."/>
            <person name="Ma Q."/>
            <person name="Ju M."/>
            <person name="Zhao R."/>
            <person name="Li G."/>
            <person name="Mu C."/>
            <person name="Tian Q."/>
            <person name="Mei H."/>
            <person name="Zhang T."/>
            <person name="Gao T."/>
            <person name="Zhang H."/>
        </authorList>
    </citation>
    <scope>NUCLEOTIDE SEQUENCE</scope>
    <source>
        <strain evidence="3">KEN1</strain>
    </source>
</reference>
<dbReference type="EMBL" id="JACGWN010000009">
    <property type="protein sequence ID" value="KAL0433163.1"/>
    <property type="molecule type" value="Genomic_DNA"/>
</dbReference>
<dbReference type="PANTHER" id="PTHR48047">
    <property type="entry name" value="GLYCOSYLTRANSFERASE"/>
    <property type="match status" value="1"/>
</dbReference>
<reference evidence="3" key="1">
    <citation type="submission" date="2020-06" db="EMBL/GenBank/DDBJ databases">
        <authorList>
            <person name="Li T."/>
            <person name="Hu X."/>
            <person name="Zhang T."/>
            <person name="Song X."/>
            <person name="Zhang H."/>
            <person name="Dai N."/>
            <person name="Sheng W."/>
            <person name="Hou X."/>
            <person name="Wei L."/>
        </authorList>
    </citation>
    <scope>NUCLEOTIDE SEQUENCE</scope>
    <source>
        <strain evidence="3">KEN1</strain>
        <tissue evidence="3">Leaf</tissue>
    </source>
</reference>
<dbReference type="Gene3D" id="3.40.50.2000">
    <property type="entry name" value="Glycogen Phosphorylase B"/>
    <property type="match status" value="2"/>
</dbReference>
<dbReference type="AlphaFoldDB" id="A0AAW2VUR1"/>
<proteinExistence type="inferred from homology"/>
<keyword evidence="2" id="KW-0808">Transferase</keyword>
<dbReference type="GO" id="GO:0035251">
    <property type="term" value="F:UDP-glucosyltransferase activity"/>
    <property type="evidence" value="ECO:0007669"/>
    <property type="project" value="TreeGrafter"/>
</dbReference>
<evidence type="ECO:0000256" key="1">
    <source>
        <dbReference type="ARBA" id="ARBA00009995"/>
    </source>
</evidence>
<comment type="similarity">
    <text evidence="1">Belongs to the UDP-glycosyltransferase family.</text>
</comment>